<keyword evidence="2" id="KW-0812">Transmembrane</keyword>
<dbReference type="Pfam" id="PF16401">
    <property type="entry name" value="DUF5009"/>
    <property type="match status" value="1"/>
</dbReference>
<feature type="transmembrane region" description="Helical" evidence="2">
    <location>
        <begin position="68"/>
        <end position="86"/>
    </location>
</feature>
<dbReference type="RefSeq" id="WP_022830728.1">
    <property type="nucleotide sequence ID" value="NZ_QGHA01000003.1"/>
</dbReference>
<feature type="transmembrane region" description="Helical" evidence="2">
    <location>
        <begin position="131"/>
        <end position="148"/>
    </location>
</feature>
<reference evidence="4 5" key="1">
    <citation type="submission" date="2018-05" db="EMBL/GenBank/DDBJ databases">
        <title>Genomic Encyclopedia of Archaeal and Bacterial Type Strains, Phase II (KMG-II): from individual species to whole genera.</title>
        <authorList>
            <person name="Goeker M."/>
        </authorList>
    </citation>
    <scope>NUCLEOTIDE SEQUENCE [LARGE SCALE GENOMIC DNA]</scope>
    <source>
        <strain evidence="4 5">DSM 19975</strain>
    </source>
</reference>
<feature type="domain" description="DUF5009" evidence="3">
    <location>
        <begin position="60"/>
        <end position="114"/>
    </location>
</feature>
<feature type="transmembrane region" description="Helical" evidence="2">
    <location>
        <begin position="247"/>
        <end position="267"/>
    </location>
</feature>
<dbReference type="PANTHER" id="PTHR31061:SF24">
    <property type="entry name" value="LD22376P"/>
    <property type="match status" value="1"/>
</dbReference>
<feature type="region of interest" description="Disordered" evidence="1">
    <location>
        <begin position="1"/>
        <end position="20"/>
    </location>
</feature>
<comment type="caution">
    <text evidence="4">The sequence shown here is derived from an EMBL/GenBank/DDBJ whole genome shotgun (WGS) entry which is preliminary data.</text>
</comment>
<protein>
    <submittedName>
        <fullName evidence="4">Putative acyltransferase</fullName>
    </submittedName>
</protein>
<proteinExistence type="predicted"/>
<accession>A0A316HBA6</accession>
<evidence type="ECO:0000256" key="1">
    <source>
        <dbReference type="SAM" id="MobiDB-lite"/>
    </source>
</evidence>
<sequence>MATIVFNPQQSVTQPATAKPKPPRLLSLDFFRGFTVAAMILVNDPGDWGHIYWPLEHSKWNGCTPTDLVFPFFLFMVGVSIVYAMESKKAAVENHNKLLLSILRRTVIIIVLGICLPLINNFQFAHLRFPGVLQRIGLVFGITALLYVKTGIRTQVVIAVCCLIGYYLLMTLVPVPGFGTPNLEPATNLGAWIDRTVFTENHLWSSAKTWDPEGLLGTIPSVATCLLGVFTGTWLKAGKLKTGTDLVKIMGAGILLIVLALIWDTFFPINKQLWTSSFVLLTAGLAINILAFSYWLIDIKGNKALLPPFLAFGRNAIAAYVLADIIPAVIAAIPVQKTNLWSYVYNHAFVPYLSPENASLAGAILTVLIIFVPVWVLYKKNITVKI</sequence>
<keyword evidence="2" id="KW-1133">Transmembrane helix</keyword>
<feature type="transmembrane region" description="Helical" evidence="2">
    <location>
        <begin position="214"/>
        <end position="235"/>
    </location>
</feature>
<dbReference type="Proteomes" id="UP000245678">
    <property type="component" value="Unassembled WGS sequence"/>
</dbReference>
<gene>
    <name evidence="4" type="ORF">LX99_02323</name>
</gene>
<name>A0A316HBA6_9SPHI</name>
<evidence type="ECO:0000256" key="2">
    <source>
        <dbReference type="SAM" id="Phobius"/>
    </source>
</evidence>
<keyword evidence="4" id="KW-0012">Acyltransferase</keyword>
<organism evidence="4 5">
    <name type="scientific">Mucilaginibacter oryzae</name>
    <dbReference type="NCBI Taxonomy" id="468058"/>
    <lineage>
        <taxon>Bacteria</taxon>
        <taxon>Pseudomonadati</taxon>
        <taxon>Bacteroidota</taxon>
        <taxon>Sphingobacteriia</taxon>
        <taxon>Sphingobacteriales</taxon>
        <taxon>Sphingobacteriaceae</taxon>
        <taxon>Mucilaginibacter</taxon>
    </lineage>
</organism>
<dbReference type="GO" id="GO:0016746">
    <property type="term" value="F:acyltransferase activity"/>
    <property type="evidence" value="ECO:0007669"/>
    <property type="project" value="UniProtKB-KW"/>
</dbReference>
<evidence type="ECO:0000313" key="5">
    <source>
        <dbReference type="Proteomes" id="UP000245678"/>
    </source>
</evidence>
<feature type="transmembrane region" description="Helical" evidence="2">
    <location>
        <begin position="317"/>
        <end position="335"/>
    </location>
</feature>
<dbReference type="InterPro" id="IPR032176">
    <property type="entry name" value="DUF5009"/>
</dbReference>
<keyword evidence="5" id="KW-1185">Reference proteome</keyword>
<dbReference type="EMBL" id="QGHA01000003">
    <property type="protein sequence ID" value="PWK78479.1"/>
    <property type="molecule type" value="Genomic_DNA"/>
</dbReference>
<feature type="transmembrane region" description="Helical" evidence="2">
    <location>
        <begin position="98"/>
        <end position="119"/>
    </location>
</feature>
<feature type="compositionally biased region" description="Polar residues" evidence="1">
    <location>
        <begin position="1"/>
        <end position="16"/>
    </location>
</feature>
<feature type="transmembrane region" description="Helical" evidence="2">
    <location>
        <begin position="273"/>
        <end position="297"/>
    </location>
</feature>
<dbReference type="PANTHER" id="PTHR31061">
    <property type="entry name" value="LD22376P"/>
    <property type="match status" value="1"/>
</dbReference>
<feature type="transmembrane region" description="Helical" evidence="2">
    <location>
        <begin position="155"/>
        <end position="175"/>
    </location>
</feature>
<keyword evidence="2" id="KW-0472">Membrane</keyword>
<feature type="transmembrane region" description="Helical" evidence="2">
    <location>
        <begin position="358"/>
        <end position="378"/>
    </location>
</feature>
<evidence type="ECO:0000313" key="4">
    <source>
        <dbReference type="EMBL" id="PWK78479.1"/>
    </source>
</evidence>
<evidence type="ECO:0000259" key="3">
    <source>
        <dbReference type="Pfam" id="PF16401"/>
    </source>
</evidence>
<dbReference type="AlphaFoldDB" id="A0A316HBA6"/>
<keyword evidence="4" id="KW-0808">Transferase</keyword>